<accession>A0A9D4QAW1</accession>
<proteinExistence type="inferred from homology"/>
<name>A0A9D4QAW1_RHISA</name>
<keyword evidence="2" id="KW-0808">Transferase</keyword>
<evidence type="ECO:0000256" key="2">
    <source>
        <dbReference type="ARBA" id="ARBA00022679"/>
    </source>
</evidence>
<dbReference type="OMA" id="NGPAHED"/>
<protein>
    <recommendedName>
        <fullName evidence="4">Sulfotransferase domain-containing protein</fullName>
    </recommendedName>
</protein>
<feature type="domain" description="Sulfotransferase" evidence="4">
    <location>
        <begin position="46"/>
        <end position="246"/>
    </location>
</feature>
<dbReference type="AlphaFoldDB" id="A0A9D4QAW1"/>
<reference evidence="5" key="1">
    <citation type="journal article" date="2020" name="Cell">
        <title>Large-Scale Comparative Analyses of Tick Genomes Elucidate Their Genetic Diversity and Vector Capacities.</title>
        <authorList>
            <consortium name="Tick Genome and Microbiome Consortium (TIGMIC)"/>
            <person name="Jia N."/>
            <person name="Wang J."/>
            <person name="Shi W."/>
            <person name="Du L."/>
            <person name="Sun Y."/>
            <person name="Zhan W."/>
            <person name="Jiang J.F."/>
            <person name="Wang Q."/>
            <person name="Zhang B."/>
            <person name="Ji P."/>
            <person name="Bell-Sakyi L."/>
            <person name="Cui X.M."/>
            <person name="Yuan T.T."/>
            <person name="Jiang B.G."/>
            <person name="Yang W.F."/>
            <person name="Lam T.T."/>
            <person name="Chang Q.C."/>
            <person name="Ding S.J."/>
            <person name="Wang X.J."/>
            <person name="Zhu J.G."/>
            <person name="Ruan X.D."/>
            <person name="Zhao L."/>
            <person name="Wei J.T."/>
            <person name="Ye R.Z."/>
            <person name="Que T.C."/>
            <person name="Du C.H."/>
            <person name="Zhou Y.H."/>
            <person name="Cheng J.X."/>
            <person name="Dai P.F."/>
            <person name="Guo W.B."/>
            <person name="Han X.H."/>
            <person name="Huang E.J."/>
            <person name="Li L.F."/>
            <person name="Wei W."/>
            <person name="Gao Y.C."/>
            <person name="Liu J.Z."/>
            <person name="Shao H.Z."/>
            <person name="Wang X."/>
            <person name="Wang C.C."/>
            <person name="Yang T.C."/>
            <person name="Huo Q.B."/>
            <person name="Li W."/>
            <person name="Chen H.Y."/>
            <person name="Chen S.E."/>
            <person name="Zhou L.G."/>
            <person name="Ni X.B."/>
            <person name="Tian J.H."/>
            <person name="Sheng Y."/>
            <person name="Liu T."/>
            <person name="Pan Y.S."/>
            <person name="Xia L.Y."/>
            <person name="Li J."/>
            <person name="Zhao F."/>
            <person name="Cao W.C."/>
        </authorList>
    </citation>
    <scope>NUCLEOTIDE SEQUENCE</scope>
    <source>
        <strain evidence="5">Rsan-2018</strain>
    </source>
</reference>
<dbReference type="InterPro" id="IPR027417">
    <property type="entry name" value="P-loop_NTPase"/>
</dbReference>
<gene>
    <name evidence="5" type="ORF">HPB52_003654</name>
</gene>
<dbReference type="OrthoDB" id="6479195at2759"/>
<dbReference type="InterPro" id="IPR000863">
    <property type="entry name" value="Sulfotransferase_dom"/>
</dbReference>
<dbReference type="Gene3D" id="3.40.50.300">
    <property type="entry name" value="P-loop containing nucleotide triphosphate hydrolases"/>
    <property type="match status" value="1"/>
</dbReference>
<organism evidence="5 6">
    <name type="scientific">Rhipicephalus sanguineus</name>
    <name type="common">Brown dog tick</name>
    <name type="synonym">Ixodes sanguineus</name>
    <dbReference type="NCBI Taxonomy" id="34632"/>
    <lineage>
        <taxon>Eukaryota</taxon>
        <taxon>Metazoa</taxon>
        <taxon>Ecdysozoa</taxon>
        <taxon>Arthropoda</taxon>
        <taxon>Chelicerata</taxon>
        <taxon>Arachnida</taxon>
        <taxon>Acari</taxon>
        <taxon>Parasitiformes</taxon>
        <taxon>Ixodida</taxon>
        <taxon>Ixodoidea</taxon>
        <taxon>Ixodidae</taxon>
        <taxon>Rhipicephalinae</taxon>
        <taxon>Rhipicephalus</taxon>
        <taxon>Rhipicephalus</taxon>
    </lineage>
</organism>
<evidence type="ECO:0000313" key="6">
    <source>
        <dbReference type="Proteomes" id="UP000821837"/>
    </source>
</evidence>
<evidence type="ECO:0000259" key="4">
    <source>
        <dbReference type="Pfam" id="PF00685"/>
    </source>
</evidence>
<sequence>MSKDSGEGKPVARTLALDFIDGVLVPPRSFRRDVLRDALLYEARPGDIFLATYPKTGTTWTQYTLWFLLNLDKDKLPEPPTFADLLTKRCPFLDLVGRKVVEATPAPRVIKTHFSSTMTPYHPKAKYVVIVRNPFDCVVSFYHHCMGDRVNLKMRADTTFDEFFEDFMDGYVTFGHYFEHVLSWYARRNDPNVFFFYYENFKSDPKKTVLALAKFVDASIWQKLRTEKALLNGLLERISFVNLKSDVKIEGDVHHTSSDHQHPTGNSDARTSQKKGGGKTGTGKIIENSDDPSRNTEKPEEEMIALANFFRKGEVGDWKGYLNQEQEKRLRGVYEKRMRGTEMWDVWKDCLDYNDVSVRANKGS</sequence>
<comment type="caution">
    <text evidence="5">The sequence shown here is derived from an EMBL/GenBank/DDBJ whole genome shotgun (WGS) entry which is preliminary data.</text>
</comment>
<feature type="domain" description="Sulfotransferase" evidence="4">
    <location>
        <begin position="292"/>
        <end position="341"/>
    </location>
</feature>
<dbReference type="GO" id="GO:0008146">
    <property type="term" value="F:sulfotransferase activity"/>
    <property type="evidence" value="ECO:0007669"/>
    <property type="project" value="InterPro"/>
</dbReference>
<dbReference type="EMBL" id="JABSTV010001247">
    <property type="protein sequence ID" value="KAH7971889.1"/>
    <property type="molecule type" value="Genomic_DNA"/>
</dbReference>
<dbReference type="VEuPathDB" id="VectorBase:RSAN_053038"/>
<evidence type="ECO:0000313" key="5">
    <source>
        <dbReference type="EMBL" id="KAH7971889.1"/>
    </source>
</evidence>
<evidence type="ECO:0000256" key="1">
    <source>
        <dbReference type="ARBA" id="ARBA00005771"/>
    </source>
</evidence>
<dbReference type="Pfam" id="PF00685">
    <property type="entry name" value="Sulfotransfer_1"/>
    <property type="match status" value="2"/>
</dbReference>
<keyword evidence="6" id="KW-1185">Reference proteome</keyword>
<dbReference type="Proteomes" id="UP000821837">
    <property type="component" value="Chromosome 11"/>
</dbReference>
<reference evidence="5" key="2">
    <citation type="submission" date="2021-09" db="EMBL/GenBank/DDBJ databases">
        <authorList>
            <person name="Jia N."/>
            <person name="Wang J."/>
            <person name="Shi W."/>
            <person name="Du L."/>
            <person name="Sun Y."/>
            <person name="Zhan W."/>
            <person name="Jiang J."/>
            <person name="Wang Q."/>
            <person name="Zhang B."/>
            <person name="Ji P."/>
            <person name="Sakyi L.B."/>
            <person name="Cui X."/>
            <person name="Yuan T."/>
            <person name="Jiang B."/>
            <person name="Yang W."/>
            <person name="Lam T.T.-Y."/>
            <person name="Chang Q."/>
            <person name="Ding S."/>
            <person name="Wang X."/>
            <person name="Zhu J."/>
            <person name="Ruan X."/>
            <person name="Zhao L."/>
            <person name="Wei J."/>
            <person name="Que T."/>
            <person name="Du C."/>
            <person name="Cheng J."/>
            <person name="Dai P."/>
            <person name="Han X."/>
            <person name="Huang E."/>
            <person name="Gao Y."/>
            <person name="Liu J."/>
            <person name="Shao H."/>
            <person name="Ye R."/>
            <person name="Li L."/>
            <person name="Wei W."/>
            <person name="Wang X."/>
            <person name="Wang C."/>
            <person name="Huo Q."/>
            <person name="Li W."/>
            <person name="Guo W."/>
            <person name="Chen H."/>
            <person name="Chen S."/>
            <person name="Zhou L."/>
            <person name="Zhou L."/>
            <person name="Ni X."/>
            <person name="Tian J."/>
            <person name="Zhou Y."/>
            <person name="Sheng Y."/>
            <person name="Liu T."/>
            <person name="Pan Y."/>
            <person name="Xia L."/>
            <person name="Li J."/>
            <person name="Zhao F."/>
            <person name="Cao W."/>
        </authorList>
    </citation>
    <scope>NUCLEOTIDE SEQUENCE</scope>
    <source>
        <strain evidence="5">Rsan-2018</strain>
        <tissue evidence="5">Larvae</tissue>
    </source>
</reference>
<comment type="similarity">
    <text evidence="1">Belongs to the sulfotransferase 1 family.</text>
</comment>
<evidence type="ECO:0000256" key="3">
    <source>
        <dbReference type="SAM" id="MobiDB-lite"/>
    </source>
</evidence>
<feature type="region of interest" description="Disordered" evidence="3">
    <location>
        <begin position="254"/>
        <end position="299"/>
    </location>
</feature>
<dbReference type="PANTHER" id="PTHR11783">
    <property type="entry name" value="SULFOTRANSFERASE SULT"/>
    <property type="match status" value="1"/>
</dbReference>
<dbReference type="SUPFAM" id="SSF52540">
    <property type="entry name" value="P-loop containing nucleoside triphosphate hydrolases"/>
    <property type="match status" value="1"/>
</dbReference>